<reference evidence="3 4" key="1">
    <citation type="submission" date="2020-08" db="EMBL/GenBank/DDBJ databases">
        <authorList>
            <person name="Liu C."/>
            <person name="Sun Q."/>
        </authorList>
    </citation>
    <scope>NUCLEOTIDE SEQUENCE [LARGE SCALE GENOMIC DNA]</scope>
    <source>
        <strain evidence="3 4">NSJ-38</strain>
    </source>
</reference>
<protein>
    <submittedName>
        <fullName evidence="3">Uncharacterized protein</fullName>
    </submittedName>
</protein>
<gene>
    <name evidence="3" type="ORF">H9Q78_00225</name>
</gene>
<proteinExistence type="predicted"/>
<dbReference type="Proteomes" id="UP000515823">
    <property type="component" value="Chromosome"/>
</dbReference>
<name>A0A7G9G4A8_9FIRM</name>
<evidence type="ECO:0000256" key="2">
    <source>
        <dbReference type="SAM" id="Phobius"/>
    </source>
</evidence>
<dbReference type="RefSeq" id="WP_249302814.1">
    <property type="nucleotide sequence ID" value="NZ_CP060634.1"/>
</dbReference>
<feature type="transmembrane region" description="Helical" evidence="2">
    <location>
        <begin position="124"/>
        <end position="145"/>
    </location>
</feature>
<feature type="region of interest" description="Disordered" evidence="1">
    <location>
        <begin position="60"/>
        <end position="117"/>
    </location>
</feature>
<organism evidence="3 4">
    <name type="scientific">Qiania dongpingensis</name>
    <dbReference type="NCBI Taxonomy" id="2763669"/>
    <lineage>
        <taxon>Bacteria</taxon>
        <taxon>Bacillati</taxon>
        <taxon>Bacillota</taxon>
        <taxon>Clostridia</taxon>
        <taxon>Lachnospirales</taxon>
        <taxon>Lachnospiraceae</taxon>
        <taxon>Qiania</taxon>
    </lineage>
</organism>
<keyword evidence="2" id="KW-0472">Membrane</keyword>
<dbReference type="EMBL" id="CP060634">
    <property type="protein sequence ID" value="QNM05640.1"/>
    <property type="molecule type" value="Genomic_DNA"/>
</dbReference>
<keyword evidence="2" id="KW-1133">Transmembrane helix</keyword>
<dbReference type="KEGG" id="qdo:H9Q78_00225"/>
<evidence type="ECO:0000313" key="4">
    <source>
        <dbReference type="Proteomes" id="UP000515823"/>
    </source>
</evidence>
<evidence type="ECO:0000313" key="3">
    <source>
        <dbReference type="EMBL" id="QNM05640.1"/>
    </source>
</evidence>
<keyword evidence="4" id="KW-1185">Reference proteome</keyword>
<dbReference type="AlphaFoldDB" id="A0A7G9G4A8"/>
<keyword evidence="2" id="KW-0812">Transmembrane</keyword>
<sequence length="354" mass="39578">MKKRYLCPVCDHELTAKSFCPECKRLRKEPIIYEGDFLPNESGSGAGVLETAAVKPKDTWSAGSYGSAPARTGSKRPSPDAYQNTRYPDTCGGKHTYGIPNVDPHRRKNTLEDEKKKDGSGMKIVGRLFFAAALILVIILCWEPIKMTALKLWKDSGLETVFNGEDASDEEPDDSDIYPQEVDEEEILAVGEPCNGHTHYDVDGQLYVDTLAGYCKELWQSEDIQISDAVTSNWLSSYGDRDYTYYEKSVYVDIGDDTGSYFRIVSDTVTGEVMQVSVSASEKDAAQKLLLLAGCGLNPATDRNQLWQEVQGFFSDAEEEGYLFTEWGTSDLYVSIDEGSYYCTLECLDEYDKY</sequence>
<accession>A0A7G9G4A8</accession>
<evidence type="ECO:0000256" key="1">
    <source>
        <dbReference type="SAM" id="MobiDB-lite"/>
    </source>
</evidence>